<protein>
    <recommendedName>
        <fullName evidence="3">Zn(2)-C6 fungal-type domain-containing protein</fullName>
    </recommendedName>
</protein>
<reference evidence="4 5" key="1">
    <citation type="submission" date="2017-01" db="EMBL/GenBank/DDBJ databases">
        <title>The recent genome duplication of the halophilic yeast Hortaea werneckii: insights from long-read sequencing.</title>
        <authorList>
            <person name="Sinha S."/>
            <person name="Flibotte S."/>
            <person name="Neira M."/>
            <person name="Lenassi M."/>
            <person name="Gostincar C."/>
            <person name="Stajich J.E."/>
            <person name="Nislow C.E."/>
        </authorList>
    </citation>
    <scope>NUCLEOTIDE SEQUENCE [LARGE SCALE GENOMIC DNA]</scope>
    <source>
        <strain evidence="4 5">EXF-2000</strain>
    </source>
</reference>
<dbReference type="InterPro" id="IPR036864">
    <property type="entry name" value="Zn2-C6_fun-type_DNA-bd_sf"/>
</dbReference>
<evidence type="ECO:0000256" key="1">
    <source>
        <dbReference type="ARBA" id="ARBA00023242"/>
    </source>
</evidence>
<dbReference type="VEuPathDB" id="FungiDB:BTJ68_09825"/>
<feature type="region of interest" description="Disordered" evidence="2">
    <location>
        <begin position="651"/>
        <end position="671"/>
    </location>
</feature>
<name>A0A1Z5T281_HORWE</name>
<organism evidence="4 5">
    <name type="scientific">Hortaea werneckii EXF-2000</name>
    <dbReference type="NCBI Taxonomy" id="1157616"/>
    <lineage>
        <taxon>Eukaryota</taxon>
        <taxon>Fungi</taxon>
        <taxon>Dikarya</taxon>
        <taxon>Ascomycota</taxon>
        <taxon>Pezizomycotina</taxon>
        <taxon>Dothideomycetes</taxon>
        <taxon>Dothideomycetidae</taxon>
        <taxon>Mycosphaerellales</taxon>
        <taxon>Teratosphaeriaceae</taxon>
        <taxon>Hortaea</taxon>
    </lineage>
</organism>
<dbReference type="AlphaFoldDB" id="A0A1Z5T281"/>
<dbReference type="InterPro" id="IPR001138">
    <property type="entry name" value="Zn2Cys6_DnaBD"/>
</dbReference>
<dbReference type="GO" id="GO:0000981">
    <property type="term" value="F:DNA-binding transcription factor activity, RNA polymerase II-specific"/>
    <property type="evidence" value="ECO:0007669"/>
    <property type="project" value="InterPro"/>
</dbReference>
<dbReference type="Pfam" id="PF11951">
    <property type="entry name" value="Fungal_trans_2"/>
    <property type="match status" value="1"/>
</dbReference>
<keyword evidence="5" id="KW-1185">Reference proteome</keyword>
<dbReference type="STRING" id="1157616.A0A1Z5T281"/>
<evidence type="ECO:0000313" key="5">
    <source>
        <dbReference type="Proteomes" id="UP000194280"/>
    </source>
</evidence>
<evidence type="ECO:0000313" key="4">
    <source>
        <dbReference type="EMBL" id="OTA29082.1"/>
    </source>
</evidence>
<dbReference type="Pfam" id="PF00172">
    <property type="entry name" value="Zn_clus"/>
    <property type="match status" value="1"/>
</dbReference>
<dbReference type="SMART" id="SM00066">
    <property type="entry name" value="GAL4"/>
    <property type="match status" value="1"/>
</dbReference>
<dbReference type="PROSITE" id="PS50048">
    <property type="entry name" value="ZN2_CY6_FUNGAL_2"/>
    <property type="match status" value="1"/>
</dbReference>
<proteinExistence type="predicted"/>
<accession>A0A1Z5T281</accession>
<feature type="domain" description="Zn(2)-C6 fungal-type" evidence="3">
    <location>
        <begin position="10"/>
        <end position="39"/>
    </location>
</feature>
<dbReference type="EMBL" id="MUNK01000152">
    <property type="protein sequence ID" value="OTA29082.1"/>
    <property type="molecule type" value="Genomic_DNA"/>
</dbReference>
<dbReference type="Gene3D" id="4.10.240.10">
    <property type="entry name" value="Zn(2)-C6 fungal-type DNA-binding domain"/>
    <property type="match status" value="1"/>
</dbReference>
<dbReference type="OrthoDB" id="2991872at2759"/>
<dbReference type="GO" id="GO:0008270">
    <property type="term" value="F:zinc ion binding"/>
    <property type="evidence" value="ECO:0007669"/>
    <property type="project" value="InterPro"/>
</dbReference>
<comment type="caution">
    <text evidence="4">The sequence shown here is derived from an EMBL/GenBank/DDBJ whole genome shotgun (WGS) entry which is preliminary data.</text>
</comment>
<dbReference type="InterPro" id="IPR053175">
    <property type="entry name" value="DHMBA_Reg_Transcription_Factor"/>
</dbReference>
<sequence length="671" mass="74402">MVYRGKPSAGCENCRKAKKRCTLEQPACARCVKLKKPCSGYRDTSQLQIQDETEDVRAKASKQKATRVDSNSSLVVLPSSIRKDSSTSVFTPAFTESTPSSDDTLELPYREQVLDFSFNDTSTNPTSLNIGTGLTDSAKYTNVQEPARYVSPAVTPLKPTPDELAYTHFFSSFTSSNHWDYLRNWATHSLHLEPVVSLAIRACGMASLNNVENVNMGSQYARALYAEALGLLNTQLRDPARCVEDEALVAVSLLGYFENLVCDSRESIQSWKAHMSGATQLLKLRGKAQFKSNTGRTLFREMRAQKLIHCIWDDLDPPSFLWDWQQDLQEPEPPLLRYFVQPADTLARLSFDFAKLRADIAHGRVSDTAGASICADIDRQMIQWASSTLSAGQAAVWHYYELDVPDSPHVWNGMVHAYAQSPAPGVWNTYRVIRILVTRSQELLCRRLKHTFTNGEQEEQAAYFRRVRRQMTDEICAGVPPMLGHAGPRALNSSCPLMSAYTSVWPLFFAGTCALERIGPECWEASLSPSSEPTTSAQRTSAASAQAGWVLGRLEYISRTMGLRWAEGIAAVLRGDFRLHRDLLPESGYDAPPWVRAASRQSNESGQHSRVREVEESAADDAASRKAPSQGRGPIWTGAAAAVNQRAVSPLEIRNLLDDGPDLTRTPGRAT</sequence>
<dbReference type="PROSITE" id="PS00463">
    <property type="entry name" value="ZN2_CY6_FUNGAL_1"/>
    <property type="match status" value="1"/>
</dbReference>
<dbReference type="Proteomes" id="UP000194280">
    <property type="component" value="Unassembled WGS sequence"/>
</dbReference>
<feature type="compositionally biased region" description="Polar residues" evidence="2">
    <location>
        <begin position="599"/>
        <end position="608"/>
    </location>
</feature>
<feature type="region of interest" description="Disordered" evidence="2">
    <location>
        <begin position="598"/>
        <end position="638"/>
    </location>
</feature>
<dbReference type="InterPro" id="IPR021858">
    <property type="entry name" value="Fun_TF"/>
</dbReference>
<evidence type="ECO:0000256" key="2">
    <source>
        <dbReference type="SAM" id="MobiDB-lite"/>
    </source>
</evidence>
<dbReference type="CDD" id="cd00067">
    <property type="entry name" value="GAL4"/>
    <property type="match status" value="1"/>
</dbReference>
<dbReference type="PANTHER" id="PTHR38791">
    <property type="entry name" value="ZN(II)2CYS6 TRANSCRIPTION FACTOR (EUROFUNG)-RELATED-RELATED"/>
    <property type="match status" value="1"/>
</dbReference>
<gene>
    <name evidence="4" type="ORF">BTJ68_09825</name>
</gene>
<keyword evidence="1" id="KW-0539">Nucleus</keyword>
<dbReference type="SUPFAM" id="SSF57701">
    <property type="entry name" value="Zn2/Cys6 DNA-binding domain"/>
    <property type="match status" value="1"/>
</dbReference>
<evidence type="ECO:0000259" key="3">
    <source>
        <dbReference type="PROSITE" id="PS50048"/>
    </source>
</evidence>
<dbReference type="InParanoid" id="A0A1Z5T281"/>